<dbReference type="EMBL" id="FOXQ01000037">
    <property type="protein sequence ID" value="SFQ56427.1"/>
    <property type="molecule type" value="Genomic_DNA"/>
</dbReference>
<sequence length="129" mass="15135">MKRLILPIIICLSSIATFAQSGIDVPIQNISTDSVVYRLFSTKNTYTFIKLNTRNGQMWQVQWGTESKYRFETILSDISRVNESEEKNGRFFLYPTPNIYNFILLDQINGRTWQVQWGKEGERMVIPIY</sequence>
<evidence type="ECO:0000313" key="2">
    <source>
        <dbReference type="EMBL" id="SFQ56427.1"/>
    </source>
</evidence>
<keyword evidence="3" id="KW-1185">Reference proteome</keyword>
<evidence type="ECO:0000256" key="1">
    <source>
        <dbReference type="SAM" id="SignalP"/>
    </source>
</evidence>
<feature type="signal peptide" evidence="1">
    <location>
        <begin position="1"/>
        <end position="19"/>
    </location>
</feature>
<name>A0A1I5ZJY1_9BACT</name>
<gene>
    <name evidence="2" type="ORF">SAMN05444277_1371</name>
</gene>
<dbReference type="Proteomes" id="UP000199031">
    <property type="component" value="Unassembled WGS sequence"/>
</dbReference>
<keyword evidence="1" id="KW-0732">Signal</keyword>
<organism evidence="2 3">
    <name type="scientific">Parafilimonas terrae</name>
    <dbReference type="NCBI Taxonomy" id="1465490"/>
    <lineage>
        <taxon>Bacteria</taxon>
        <taxon>Pseudomonadati</taxon>
        <taxon>Bacteroidota</taxon>
        <taxon>Chitinophagia</taxon>
        <taxon>Chitinophagales</taxon>
        <taxon>Chitinophagaceae</taxon>
        <taxon>Parafilimonas</taxon>
    </lineage>
</organism>
<dbReference type="AlphaFoldDB" id="A0A1I5ZJY1"/>
<dbReference type="RefSeq" id="WP_090663371.1">
    <property type="nucleotide sequence ID" value="NZ_FOXQ01000037.1"/>
</dbReference>
<feature type="chain" id="PRO_5011442209" evidence="1">
    <location>
        <begin position="20"/>
        <end position="129"/>
    </location>
</feature>
<accession>A0A1I5ZJY1</accession>
<reference evidence="2 3" key="1">
    <citation type="submission" date="2016-10" db="EMBL/GenBank/DDBJ databases">
        <authorList>
            <person name="de Groot N.N."/>
        </authorList>
    </citation>
    <scope>NUCLEOTIDE SEQUENCE [LARGE SCALE GENOMIC DNA]</scope>
    <source>
        <strain evidence="2 3">DSM 28286</strain>
    </source>
</reference>
<proteinExistence type="predicted"/>
<evidence type="ECO:0000313" key="3">
    <source>
        <dbReference type="Proteomes" id="UP000199031"/>
    </source>
</evidence>
<dbReference type="OrthoDB" id="674844at2"/>
<protein>
    <submittedName>
        <fullName evidence="2">Uncharacterized protein</fullName>
    </submittedName>
</protein>